<reference evidence="2" key="2">
    <citation type="journal article" date="2021" name="PeerJ">
        <title>Extensive microbial diversity within the chicken gut microbiome revealed by metagenomics and culture.</title>
        <authorList>
            <person name="Gilroy R."/>
            <person name="Ravi A."/>
            <person name="Getino M."/>
            <person name="Pursley I."/>
            <person name="Horton D.L."/>
            <person name="Alikhan N.F."/>
            <person name="Baker D."/>
            <person name="Gharbi K."/>
            <person name="Hall N."/>
            <person name="Watson M."/>
            <person name="Adriaenssens E.M."/>
            <person name="Foster-Nyarko E."/>
            <person name="Jarju S."/>
            <person name="Secka A."/>
            <person name="Antonio M."/>
            <person name="Oren A."/>
            <person name="Chaudhuri R.R."/>
            <person name="La Ragione R."/>
            <person name="Hildebrand F."/>
            <person name="Pallen M.J."/>
        </authorList>
    </citation>
    <scope>NUCLEOTIDE SEQUENCE</scope>
    <source>
        <strain evidence="2">2889</strain>
    </source>
</reference>
<dbReference type="Pfam" id="PF16215">
    <property type="entry name" value="DUF4876"/>
    <property type="match status" value="1"/>
</dbReference>
<proteinExistence type="predicted"/>
<name>A0A9D9H2C5_9BACT</name>
<reference evidence="2" key="1">
    <citation type="submission" date="2020-10" db="EMBL/GenBank/DDBJ databases">
        <authorList>
            <person name="Gilroy R."/>
        </authorList>
    </citation>
    <scope>NUCLEOTIDE SEQUENCE</scope>
    <source>
        <strain evidence="2">2889</strain>
    </source>
</reference>
<dbReference type="PROSITE" id="PS51257">
    <property type="entry name" value="PROKAR_LIPOPROTEIN"/>
    <property type="match status" value="1"/>
</dbReference>
<protein>
    <submittedName>
        <fullName evidence="2">DUF4876 domain-containing protein</fullName>
    </submittedName>
</protein>
<dbReference type="EMBL" id="JADIMZ010000039">
    <property type="protein sequence ID" value="MBO8432263.1"/>
    <property type="molecule type" value="Genomic_DNA"/>
</dbReference>
<dbReference type="AlphaFoldDB" id="A0A9D9H2C5"/>
<evidence type="ECO:0000313" key="2">
    <source>
        <dbReference type="EMBL" id="MBO8432263.1"/>
    </source>
</evidence>
<keyword evidence="1" id="KW-0732">Signal</keyword>
<dbReference type="Proteomes" id="UP000823612">
    <property type="component" value="Unassembled WGS sequence"/>
</dbReference>
<accession>A0A9D9H2C5</accession>
<gene>
    <name evidence="2" type="ORF">IAB08_03070</name>
</gene>
<sequence length="398" mass="44581">MKVFTKLSLFLLMGIGIVATGCKDPNKDNPQSQVTVNLVLPEGTTGELSEVSCNFTNLNTTAKTSVTEFVANSAIVTLDKGAYTVEVSGKLDEYSYVGLAENISIMEDNQTIEIQMSLGKISGDLVIAEIFFTGTTTPEDEQYSGDQYIRLYNNSDDTVYADGVAILESAFMTVDDYTYTPDIMSEYFSADAVYVIPGDGDDHPVAPRSSLIICDQALDHREANPNSFDLSGADFEWYDDSPNPNFLDTDNPDVPNLDKWYSYTATVWSLHNRGFRSYAIARMETSKEEFLANNLYTYNYELVVPGYDPFPMDGEAYKVPNEWIIDAVNLSISSMFQQICTDPSLDRGWTHCGEQDHDENRYNKSVMRKSDSQNKFILIDSNNSTEDFEADAVPFFLR</sequence>
<feature type="chain" id="PRO_5038671285" evidence="1">
    <location>
        <begin position="20"/>
        <end position="398"/>
    </location>
</feature>
<dbReference type="InterPro" id="IPR032627">
    <property type="entry name" value="DUF4876"/>
</dbReference>
<organism evidence="2 3">
    <name type="scientific">Candidatus Pullibacteroides excrementavium</name>
    <dbReference type="NCBI Taxonomy" id="2840905"/>
    <lineage>
        <taxon>Bacteria</taxon>
        <taxon>Pseudomonadati</taxon>
        <taxon>Bacteroidota</taxon>
        <taxon>Bacteroidia</taxon>
        <taxon>Bacteroidales</taxon>
        <taxon>Candidatus Pullibacteroides</taxon>
    </lineage>
</organism>
<evidence type="ECO:0000313" key="3">
    <source>
        <dbReference type="Proteomes" id="UP000823612"/>
    </source>
</evidence>
<comment type="caution">
    <text evidence="2">The sequence shown here is derived from an EMBL/GenBank/DDBJ whole genome shotgun (WGS) entry which is preliminary data.</text>
</comment>
<feature type="signal peptide" evidence="1">
    <location>
        <begin position="1"/>
        <end position="19"/>
    </location>
</feature>
<evidence type="ECO:0000256" key="1">
    <source>
        <dbReference type="SAM" id="SignalP"/>
    </source>
</evidence>